<sequence>MTATTNLTEIRCDGPPGLQACPDWAADSSTHGAESLRARLAEEGWEAIHTGDLILDRCSRCGNGTA</sequence>
<name>A0A7W5AN39_9ACTN</name>
<evidence type="ECO:0000313" key="2">
    <source>
        <dbReference type="Proteomes" id="UP000590749"/>
    </source>
</evidence>
<protein>
    <submittedName>
        <fullName evidence="1">Uncharacterized protein</fullName>
    </submittedName>
</protein>
<dbReference type="EMBL" id="JACHXF010000017">
    <property type="protein sequence ID" value="MBB3099112.1"/>
    <property type="molecule type" value="Genomic_DNA"/>
</dbReference>
<dbReference type="AlphaFoldDB" id="A0A7W5AN39"/>
<evidence type="ECO:0000313" key="1">
    <source>
        <dbReference type="EMBL" id="MBB3099112.1"/>
    </source>
</evidence>
<dbReference type="Proteomes" id="UP000590749">
    <property type="component" value="Unassembled WGS sequence"/>
</dbReference>
<organism evidence="1 2">
    <name type="scientific">Actinoplanes campanulatus</name>
    <dbReference type="NCBI Taxonomy" id="113559"/>
    <lineage>
        <taxon>Bacteria</taxon>
        <taxon>Bacillati</taxon>
        <taxon>Actinomycetota</taxon>
        <taxon>Actinomycetes</taxon>
        <taxon>Micromonosporales</taxon>
        <taxon>Micromonosporaceae</taxon>
        <taxon>Actinoplanes</taxon>
    </lineage>
</organism>
<gene>
    <name evidence="1" type="ORF">FHR83_006818</name>
</gene>
<reference evidence="1 2" key="1">
    <citation type="submission" date="2020-08" db="EMBL/GenBank/DDBJ databases">
        <title>Genomic Encyclopedia of Type Strains, Phase III (KMG-III): the genomes of soil and plant-associated and newly described type strains.</title>
        <authorList>
            <person name="Whitman W."/>
        </authorList>
    </citation>
    <scope>NUCLEOTIDE SEQUENCE [LARGE SCALE GENOMIC DNA]</scope>
    <source>
        <strain evidence="1 2">CECT 3287</strain>
    </source>
</reference>
<proteinExistence type="predicted"/>
<comment type="caution">
    <text evidence="1">The sequence shown here is derived from an EMBL/GenBank/DDBJ whole genome shotgun (WGS) entry which is preliminary data.</text>
</comment>
<dbReference type="RefSeq" id="WP_183225187.1">
    <property type="nucleotide sequence ID" value="NZ_BMPW01000020.1"/>
</dbReference>
<accession>A0A7W5AN39</accession>
<keyword evidence="2" id="KW-1185">Reference proteome</keyword>